<evidence type="ECO:0000256" key="4">
    <source>
        <dbReference type="RuleBase" id="RU369062"/>
    </source>
</evidence>
<reference evidence="7 8" key="1">
    <citation type="submission" date="2012-09" db="EMBL/GenBank/DDBJ databases">
        <title>Draft Genome Sequences of 6 Strains from Genus Thauera.</title>
        <authorList>
            <person name="Liu B."/>
            <person name="Shapleigh J.P."/>
            <person name="Frostegard A.H."/>
        </authorList>
    </citation>
    <scope>NUCLEOTIDE SEQUENCE [LARGE SCALE GENOMIC DNA]</scope>
    <source>
        <strain evidence="7 8">B4P</strain>
    </source>
</reference>
<dbReference type="PANTHER" id="PTHR34383:SF1">
    <property type="entry name" value="ADP-POLYPHOSPHATE PHOSPHOTRANSFERASE"/>
    <property type="match status" value="1"/>
</dbReference>
<dbReference type="AlphaFoldDB" id="N6ZLZ8"/>
<keyword evidence="5" id="KW-0175">Coiled coil</keyword>
<evidence type="ECO:0000256" key="3">
    <source>
        <dbReference type="ARBA" id="ARBA00022777"/>
    </source>
</evidence>
<dbReference type="GO" id="GO:0006793">
    <property type="term" value="P:phosphorus metabolic process"/>
    <property type="evidence" value="ECO:0007669"/>
    <property type="project" value="InterPro"/>
</dbReference>
<feature type="coiled-coil region" evidence="5">
    <location>
        <begin position="12"/>
        <end position="39"/>
    </location>
</feature>
<dbReference type="Pfam" id="PF03976">
    <property type="entry name" value="PPK2"/>
    <property type="match status" value="1"/>
</dbReference>
<dbReference type="InterPro" id="IPR022488">
    <property type="entry name" value="PPK2-related"/>
</dbReference>
<evidence type="ECO:0000313" key="7">
    <source>
        <dbReference type="EMBL" id="ENO95572.1"/>
    </source>
</evidence>
<dbReference type="PIRSF" id="PIRSF028756">
    <property type="entry name" value="PPK2_prd"/>
    <property type="match status" value="1"/>
</dbReference>
<evidence type="ECO:0000256" key="2">
    <source>
        <dbReference type="ARBA" id="ARBA00022679"/>
    </source>
</evidence>
<dbReference type="NCBIfam" id="TIGR03707">
    <property type="entry name" value="PPK2_P_aer"/>
    <property type="match status" value="1"/>
</dbReference>
<dbReference type="InterPro" id="IPR022486">
    <property type="entry name" value="PPK2_PA0141"/>
</dbReference>
<dbReference type="OrthoDB" id="9775224at2"/>
<keyword evidence="3 4" id="KW-0418">Kinase</keyword>
<dbReference type="PANTHER" id="PTHR34383">
    <property type="entry name" value="POLYPHOSPHATE:AMP PHOSPHOTRANSFERASE-RELATED"/>
    <property type="match status" value="1"/>
</dbReference>
<dbReference type="EMBL" id="AMXF01000200">
    <property type="protein sequence ID" value="ENO95572.1"/>
    <property type="molecule type" value="Genomic_DNA"/>
</dbReference>
<evidence type="ECO:0000256" key="1">
    <source>
        <dbReference type="ARBA" id="ARBA00009924"/>
    </source>
</evidence>
<comment type="caution">
    <text evidence="7">The sequence shown here is derived from an EMBL/GenBank/DDBJ whole genome shotgun (WGS) entry which is preliminary data.</text>
</comment>
<comment type="subunit">
    <text evidence="4">Homotetramer.</text>
</comment>
<dbReference type="SUPFAM" id="SSF52540">
    <property type="entry name" value="P-loop containing nucleoside triphosphate hydrolases"/>
    <property type="match status" value="1"/>
</dbReference>
<keyword evidence="2 4" id="KW-0808">Transferase</keyword>
<proteinExistence type="inferred from homology"/>
<dbReference type="GO" id="GO:0008976">
    <property type="term" value="F:polyphosphate kinase activity"/>
    <property type="evidence" value="ECO:0007669"/>
    <property type="project" value="UniProtKB-UniRule"/>
</dbReference>
<feature type="domain" description="Polyphosphate kinase-2-related" evidence="6">
    <location>
        <begin position="17"/>
        <end position="242"/>
    </location>
</feature>
<comment type="function">
    <text evidence="4">Uses inorganic polyphosphate (polyP) as a donor to convert GDP to GTP or ADP to ATP.</text>
</comment>
<keyword evidence="8" id="KW-1185">Reference proteome</keyword>
<dbReference type="RefSeq" id="WP_004373802.1">
    <property type="nucleotide sequence ID" value="NZ_AMXF01000200.1"/>
</dbReference>
<dbReference type="Proteomes" id="UP000013047">
    <property type="component" value="Unassembled WGS sequence"/>
</dbReference>
<evidence type="ECO:0000259" key="6">
    <source>
        <dbReference type="Pfam" id="PF03976"/>
    </source>
</evidence>
<gene>
    <name evidence="7" type="ORF">C667_18357</name>
</gene>
<accession>N6ZLZ8</accession>
<evidence type="ECO:0000313" key="8">
    <source>
        <dbReference type="Proteomes" id="UP000013047"/>
    </source>
</evidence>
<sequence length="268" mass="31365">MNKQPSRAIVVAEALSIDRKDYKRTLRALQIELVKLQRHFIQCNDRILVILEGRDGAGKDGTIKCIIEHLSPRETRVVALGRPSDRDRGTWYFQRYVPHLPACQEFVLFNRSWHNRAGVERVMGFCSEAEYDEFMETAPDFEHMLVRSGIKLFKYYLDISQAEQKKRLRDRRKDPLKQWKLSPIDAEALKHWADYSQARNEMFARTHTLSAPWTVVRAENKQLARINLIKDLLMRLHYDGKDRDLVLPNPEVVFAYDEAHLTSGMLAK</sequence>
<dbReference type="EC" id="2.7.4.-" evidence="4"/>
<dbReference type="InterPro" id="IPR016898">
    <property type="entry name" value="Polyphosphate_phosphotransfera"/>
</dbReference>
<dbReference type="InterPro" id="IPR027417">
    <property type="entry name" value="P-loop_NTPase"/>
</dbReference>
<organism evidence="7 8">
    <name type="scientific">Thauera phenylacetica B4P</name>
    <dbReference type="NCBI Taxonomy" id="1234382"/>
    <lineage>
        <taxon>Bacteria</taxon>
        <taxon>Pseudomonadati</taxon>
        <taxon>Pseudomonadota</taxon>
        <taxon>Betaproteobacteria</taxon>
        <taxon>Rhodocyclales</taxon>
        <taxon>Zoogloeaceae</taxon>
        <taxon>Thauera</taxon>
    </lineage>
</organism>
<evidence type="ECO:0000256" key="5">
    <source>
        <dbReference type="SAM" id="Coils"/>
    </source>
</evidence>
<comment type="similarity">
    <text evidence="1 4">Belongs to the polyphosphate kinase 2 (PPK2) family. Class I subfamily.</text>
</comment>
<dbReference type="Gene3D" id="3.40.50.300">
    <property type="entry name" value="P-loop containing nucleotide triphosphate hydrolases"/>
    <property type="match status" value="1"/>
</dbReference>
<protein>
    <recommendedName>
        <fullName evidence="4">ADP/GDP-polyphosphate phosphotransferase</fullName>
        <ecNumber evidence="4">2.7.4.-</ecNumber>
    </recommendedName>
    <alternativeName>
        <fullName evidence="4">Polyphosphate kinase PPK2</fullName>
    </alternativeName>
</protein>
<name>N6ZLZ8_9RHOO</name>